<reference evidence="1" key="2">
    <citation type="journal article" date="2015" name="Fish Shellfish Immunol.">
        <title>Early steps in the European eel (Anguilla anguilla)-Vibrio vulnificus interaction in the gills: Role of the RtxA13 toxin.</title>
        <authorList>
            <person name="Callol A."/>
            <person name="Pajuelo D."/>
            <person name="Ebbesson L."/>
            <person name="Teles M."/>
            <person name="MacKenzie S."/>
            <person name="Amaro C."/>
        </authorList>
    </citation>
    <scope>NUCLEOTIDE SEQUENCE</scope>
</reference>
<proteinExistence type="predicted"/>
<accession>A0A0E9QET8</accession>
<organism evidence="1">
    <name type="scientific">Anguilla anguilla</name>
    <name type="common">European freshwater eel</name>
    <name type="synonym">Muraena anguilla</name>
    <dbReference type="NCBI Taxonomy" id="7936"/>
    <lineage>
        <taxon>Eukaryota</taxon>
        <taxon>Metazoa</taxon>
        <taxon>Chordata</taxon>
        <taxon>Craniata</taxon>
        <taxon>Vertebrata</taxon>
        <taxon>Euteleostomi</taxon>
        <taxon>Actinopterygii</taxon>
        <taxon>Neopterygii</taxon>
        <taxon>Teleostei</taxon>
        <taxon>Anguilliformes</taxon>
        <taxon>Anguillidae</taxon>
        <taxon>Anguilla</taxon>
    </lineage>
</organism>
<dbReference type="EMBL" id="GBXM01093747">
    <property type="protein sequence ID" value="JAH14830.1"/>
    <property type="molecule type" value="Transcribed_RNA"/>
</dbReference>
<name>A0A0E9QET8_ANGAN</name>
<protein>
    <submittedName>
        <fullName evidence="1">Uncharacterized protein</fullName>
    </submittedName>
</protein>
<reference evidence="1" key="1">
    <citation type="submission" date="2014-11" db="EMBL/GenBank/DDBJ databases">
        <authorList>
            <person name="Amaro Gonzalez C."/>
        </authorList>
    </citation>
    <scope>NUCLEOTIDE SEQUENCE</scope>
</reference>
<sequence>MQCKRCVSCSG</sequence>
<dbReference type="EMBL" id="GBXM01085128">
    <property type="protein sequence ID" value="JAH23449.1"/>
    <property type="molecule type" value="Transcribed_RNA"/>
</dbReference>
<evidence type="ECO:0000313" key="1">
    <source>
        <dbReference type="EMBL" id="JAH14830.1"/>
    </source>
</evidence>